<dbReference type="PANTHER" id="PTHR30329">
    <property type="entry name" value="STATOR ELEMENT OF FLAGELLAR MOTOR COMPLEX"/>
    <property type="match status" value="1"/>
</dbReference>
<dbReference type="Gene3D" id="2.60.40.2540">
    <property type="match status" value="1"/>
</dbReference>
<dbReference type="InterPro" id="IPR006665">
    <property type="entry name" value="OmpA-like"/>
</dbReference>
<dbReference type="InterPro" id="IPR036737">
    <property type="entry name" value="OmpA-like_sf"/>
</dbReference>
<evidence type="ECO:0000313" key="7">
    <source>
        <dbReference type="Proteomes" id="UP001320119"/>
    </source>
</evidence>
<proteinExistence type="predicted"/>
<keyword evidence="7" id="KW-1185">Reference proteome</keyword>
<dbReference type="PROSITE" id="PS01068">
    <property type="entry name" value="OMPA_1"/>
    <property type="match status" value="1"/>
</dbReference>
<dbReference type="InterPro" id="IPR041544">
    <property type="entry name" value="MotY_N"/>
</dbReference>
<name>A0AAN2BKF3_9GAMM</name>
<sequence>MQWVSEKVRYRWAVVVLTLLSACTLASQGAYAFSYTNGIEESSWRFDGSVFECSLTHNVPFYGEAVFKTRAGEAAKFTLVPLAERLKTGQASLILQPPAWRHNLRPIDLGYVPVKRGEEPVVLGDDLAERLLAELNTGYEMELTRMPWYGAEQSSRVHVSPIGFRDAYRRYLGCLGDLLPANFDQIRRTAIYFGSALFEPLPPDQRRKLDNIVRYCEADPSVTEFYIDGHTDSVGTRADNYALSENRAKEVTKYLVSKGLPEERIKVRWHGERYPTVHNTTVAGRAKNRRVTIRLERDPALIPNVMEM</sequence>
<dbReference type="PRINTS" id="PR01021">
    <property type="entry name" value="OMPADOMAIN"/>
</dbReference>
<keyword evidence="4" id="KW-0732">Signal</keyword>
<accession>A0AAN2BKF3</accession>
<evidence type="ECO:0000313" key="6">
    <source>
        <dbReference type="EMBL" id="BCD97951.1"/>
    </source>
</evidence>
<dbReference type="Pfam" id="PF18393">
    <property type="entry name" value="MotY_N"/>
    <property type="match status" value="1"/>
</dbReference>
<dbReference type="SUPFAM" id="SSF103088">
    <property type="entry name" value="OmpA-like"/>
    <property type="match status" value="1"/>
</dbReference>
<gene>
    <name evidence="6" type="ORF">MARGE09_P2152</name>
</gene>
<dbReference type="KEGG" id="marq:MARGE09_P2152"/>
<dbReference type="PRINTS" id="PR01023">
    <property type="entry name" value="NAFLGMOTY"/>
</dbReference>
<evidence type="ECO:0000259" key="5">
    <source>
        <dbReference type="PROSITE" id="PS51123"/>
    </source>
</evidence>
<dbReference type="CDD" id="cd07185">
    <property type="entry name" value="OmpA_C-like"/>
    <property type="match status" value="1"/>
</dbReference>
<dbReference type="PANTHER" id="PTHR30329:SF17">
    <property type="entry name" value="LIPOPROTEIN YFIB-RELATED"/>
    <property type="match status" value="1"/>
</dbReference>
<dbReference type="PROSITE" id="PS51257">
    <property type="entry name" value="PROKAR_LIPOPROTEIN"/>
    <property type="match status" value="1"/>
</dbReference>
<dbReference type="PROSITE" id="PS51123">
    <property type="entry name" value="OMPA_2"/>
    <property type="match status" value="1"/>
</dbReference>
<feature type="chain" id="PRO_5042988639" evidence="4">
    <location>
        <begin position="33"/>
        <end position="308"/>
    </location>
</feature>
<dbReference type="Proteomes" id="UP001320119">
    <property type="component" value="Chromosome"/>
</dbReference>
<evidence type="ECO:0000256" key="4">
    <source>
        <dbReference type="SAM" id="SignalP"/>
    </source>
</evidence>
<reference evidence="6 7" key="1">
    <citation type="journal article" date="2022" name="IScience">
        <title>An ultrasensitive nanofiber-based assay for enzymatic hydrolysis and deep-sea microbial degradation of cellulose.</title>
        <authorList>
            <person name="Tsudome M."/>
            <person name="Tachioka M."/>
            <person name="Miyazaki M."/>
            <person name="Uchimura K."/>
            <person name="Tsuda M."/>
            <person name="Takaki Y."/>
            <person name="Deguchi S."/>
        </authorList>
    </citation>
    <scope>NUCLEOTIDE SEQUENCE [LARGE SCALE GENOMIC DNA]</scope>
    <source>
        <strain evidence="6 7">GE09</strain>
    </source>
</reference>
<dbReference type="AlphaFoldDB" id="A0AAN2BKF3"/>
<keyword evidence="2 3" id="KW-0472">Membrane</keyword>
<dbReference type="InterPro" id="IPR050330">
    <property type="entry name" value="Bact_OuterMem_StrucFunc"/>
</dbReference>
<dbReference type="Gene3D" id="3.30.1330.60">
    <property type="entry name" value="OmpA-like domain"/>
    <property type="match status" value="1"/>
</dbReference>
<evidence type="ECO:0000256" key="1">
    <source>
        <dbReference type="ARBA" id="ARBA00004442"/>
    </source>
</evidence>
<evidence type="ECO:0000256" key="2">
    <source>
        <dbReference type="ARBA" id="ARBA00023136"/>
    </source>
</evidence>
<feature type="signal peptide" evidence="4">
    <location>
        <begin position="1"/>
        <end position="32"/>
    </location>
</feature>
<protein>
    <submittedName>
        <fullName evidence="6">Sodium-type flagellar protein MotY</fullName>
    </submittedName>
</protein>
<keyword evidence="6" id="KW-0966">Cell projection</keyword>
<dbReference type="EMBL" id="AP023086">
    <property type="protein sequence ID" value="BCD97951.1"/>
    <property type="molecule type" value="Genomic_DNA"/>
</dbReference>
<keyword evidence="6" id="KW-0969">Cilium</keyword>
<dbReference type="InterPro" id="IPR006690">
    <property type="entry name" value="OMPA-like_CS"/>
</dbReference>
<evidence type="ECO:0000256" key="3">
    <source>
        <dbReference type="PROSITE-ProRule" id="PRU00473"/>
    </source>
</evidence>
<organism evidence="6 7">
    <name type="scientific">Marinagarivorans cellulosilyticus</name>
    <dbReference type="NCBI Taxonomy" id="2721545"/>
    <lineage>
        <taxon>Bacteria</taxon>
        <taxon>Pseudomonadati</taxon>
        <taxon>Pseudomonadota</taxon>
        <taxon>Gammaproteobacteria</taxon>
        <taxon>Cellvibrionales</taxon>
        <taxon>Cellvibrionaceae</taxon>
        <taxon>Marinagarivorans</taxon>
    </lineage>
</organism>
<keyword evidence="6" id="KW-0282">Flagellum</keyword>
<comment type="subcellular location">
    <subcellularLocation>
        <location evidence="1">Cell outer membrane</location>
    </subcellularLocation>
</comment>
<dbReference type="InterPro" id="IPR006664">
    <property type="entry name" value="OMP_bac"/>
</dbReference>
<feature type="domain" description="OmpA-like" evidence="5">
    <location>
        <begin position="180"/>
        <end position="299"/>
    </location>
</feature>
<dbReference type="GO" id="GO:0009279">
    <property type="term" value="C:cell outer membrane"/>
    <property type="evidence" value="ECO:0007669"/>
    <property type="project" value="UniProtKB-SubCell"/>
</dbReference>
<dbReference type="Pfam" id="PF00691">
    <property type="entry name" value="OmpA"/>
    <property type="match status" value="1"/>
</dbReference>